<comment type="subcellular location">
    <subcellularLocation>
        <location evidence="1 5">Nucleus</location>
    </subcellularLocation>
</comment>
<evidence type="ECO:0000256" key="4">
    <source>
        <dbReference type="ARBA" id="ARBA00023242"/>
    </source>
</evidence>
<reference evidence="7 8" key="1">
    <citation type="submission" date="2015-07" db="EMBL/GenBank/DDBJ databases">
        <title>The genome of Pseudoloma neurophilia, a relevant intracellular parasite of the zebrafish.</title>
        <authorList>
            <person name="Ndikumana S."/>
            <person name="Pelin A."/>
            <person name="Sanders J."/>
            <person name="Corradi N."/>
        </authorList>
    </citation>
    <scope>NUCLEOTIDE SEQUENCE [LARGE SCALE GENOMIC DNA]</scope>
    <source>
        <strain evidence="7 8">MK1</strain>
    </source>
</reference>
<evidence type="ECO:0000256" key="6">
    <source>
        <dbReference type="SAM" id="MobiDB-lite"/>
    </source>
</evidence>
<comment type="similarity">
    <text evidence="2 5">Belongs to the RRS1 family.</text>
</comment>
<gene>
    <name evidence="7" type="ORF">M153_16031000727</name>
</gene>
<evidence type="ECO:0000313" key="8">
    <source>
        <dbReference type="Proteomes" id="UP000051530"/>
    </source>
</evidence>
<dbReference type="GO" id="GO:0042254">
    <property type="term" value="P:ribosome biogenesis"/>
    <property type="evidence" value="ECO:0007669"/>
    <property type="project" value="UniProtKB-KW"/>
</dbReference>
<dbReference type="VEuPathDB" id="MicrosporidiaDB:M153_16031000727"/>
<dbReference type="InterPro" id="IPR007023">
    <property type="entry name" value="Ribosom_reg"/>
</dbReference>
<organism evidence="7 8">
    <name type="scientific">Pseudoloma neurophilia</name>
    <dbReference type="NCBI Taxonomy" id="146866"/>
    <lineage>
        <taxon>Eukaryota</taxon>
        <taxon>Fungi</taxon>
        <taxon>Fungi incertae sedis</taxon>
        <taxon>Microsporidia</taxon>
        <taxon>Pseudoloma</taxon>
    </lineage>
</organism>
<feature type="non-terminal residue" evidence="7">
    <location>
        <position position="1"/>
    </location>
</feature>
<evidence type="ECO:0000256" key="3">
    <source>
        <dbReference type="ARBA" id="ARBA00022517"/>
    </source>
</evidence>
<sequence>TNNTVSNDDLALIKQFLISHPSKTKPIYPTFLLPNEKTKKSLTKWQTFANKKGIKKKRCREIYDCKEDIFLPKWGRFSLKKPSIYEEKIGEEKKNEKKKFKKGPEKKTCTNQRFIKQ</sequence>
<evidence type="ECO:0000313" key="7">
    <source>
        <dbReference type="EMBL" id="KRH91970.1"/>
    </source>
</evidence>
<dbReference type="Proteomes" id="UP000051530">
    <property type="component" value="Unassembled WGS sequence"/>
</dbReference>
<evidence type="ECO:0000256" key="1">
    <source>
        <dbReference type="ARBA" id="ARBA00004123"/>
    </source>
</evidence>
<dbReference type="GO" id="GO:0005634">
    <property type="term" value="C:nucleus"/>
    <property type="evidence" value="ECO:0007669"/>
    <property type="project" value="UniProtKB-SubCell"/>
</dbReference>
<keyword evidence="4 5" id="KW-0539">Nucleus</keyword>
<evidence type="ECO:0000256" key="5">
    <source>
        <dbReference type="RuleBase" id="RU364132"/>
    </source>
</evidence>
<dbReference type="EMBL" id="LGUB01001343">
    <property type="protein sequence ID" value="KRH91970.1"/>
    <property type="molecule type" value="Genomic_DNA"/>
</dbReference>
<proteinExistence type="inferred from homology"/>
<feature type="region of interest" description="Disordered" evidence="6">
    <location>
        <begin position="93"/>
        <end position="117"/>
    </location>
</feature>
<keyword evidence="3 5" id="KW-0690">Ribosome biogenesis</keyword>
<dbReference type="AlphaFoldDB" id="A0A0R0LR51"/>
<protein>
    <recommendedName>
        <fullName evidence="5">Ribosome biogenesis regulatory protein</fullName>
    </recommendedName>
</protein>
<accession>A0A0R0LR51</accession>
<dbReference type="OrthoDB" id="28455at2759"/>
<dbReference type="Pfam" id="PF04939">
    <property type="entry name" value="RRS1"/>
    <property type="match status" value="1"/>
</dbReference>
<keyword evidence="8" id="KW-1185">Reference proteome</keyword>
<name>A0A0R0LR51_9MICR</name>
<evidence type="ECO:0000256" key="2">
    <source>
        <dbReference type="ARBA" id="ARBA00010077"/>
    </source>
</evidence>
<comment type="caution">
    <text evidence="7">The sequence shown here is derived from an EMBL/GenBank/DDBJ whole genome shotgun (WGS) entry which is preliminary data.</text>
</comment>
<comment type="function">
    <text evidence="5">Involved in ribosomal large subunit assembly.</text>
</comment>